<dbReference type="Gene3D" id="3.80.10.10">
    <property type="entry name" value="Ribonuclease Inhibitor"/>
    <property type="match status" value="1"/>
</dbReference>
<dbReference type="EMBL" id="BAABUJ010000016">
    <property type="protein sequence ID" value="GAA5800732.1"/>
    <property type="molecule type" value="Genomic_DNA"/>
</dbReference>
<protein>
    <recommendedName>
        <fullName evidence="1">F-box domain-containing protein</fullName>
    </recommendedName>
</protein>
<evidence type="ECO:0000313" key="2">
    <source>
        <dbReference type="EMBL" id="GAA5800732.1"/>
    </source>
</evidence>
<proteinExistence type="predicted"/>
<evidence type="ECO:0000259" key="1">
    <source>
        <dbReference type="PROSITE" id="PS50181"/>
    </source>
</evidence>
<dbReference type="InterPro" id="IPR036047">
    <property type="entry name" value="F-box-like_dom_sf"/>
</dbReference>
<comment type="caution">
    <text evidence="2">The sequence shown here is derived from an EMBL/GenBank/DDBJ whole genome shotgun (WGS) entry which is preliminary data.</text>
</comment>
<organism evidence="2 3">
    <name type="scientific">Helicostylum pulchrum</name>
    <dbReference type="NCBI Taxonomy" id="562976"/>
    <lineage>
        <taxon>Eukaryota</taxon>
        <taxon>Fungi</taxon>
        <taxon>Fungi incertae sedis</taxon>
        <taxon>Mucoromycota</taxon>
        <taxon>Mucoromycotina</taxon>
        <taxon>Mucoromycetes</taxon>
        <taxon>Mucorales</taxon>
        <taxon>Mucorineae</taxon>
        <taxon>Mucoraceae</taxon>
        <taxon>Helicostylum</taxon>
    </lineage>
</organism>
<dbReference type="Pfam" id="PF12937">
    <property type="entry name" value="F-box-like"/>
    <property type="match status" value="1"/>
</dbReference>
<dbReference type="InterPro" id="IPR001810">
    <property type="entry name" value="F-box_dom"/>
</dbReference>
<evidence type="ECO:0000313" key="3">
    <source>
        <dbReference type="Proteomes" id="UP001476247"/>
    </source>
</evidence>
<keyword evidence="3" id="KW-1185">Reference proteome</keyword>
<dbReference type="Proteomes" id="UP001476247">
    <property type="component" value="Unassembled WGS sequence"/>
</dbReference>
<dbReference type="InterPro" id="IPR032675">
    <property type="entry name" value="LRR_dom_sf"/>
</dbReference>
<accession>A0ABP9Y149</accession>
<feature type="domain" description="F-box" evidence="1">
    <location>
        <begin position="2"/>
        <end position="38"/>
    </location>
</feature>
<gene>
    <name evidence="2" type="ORF">HPULCUR_006168</name>
</gene>
<name>A0ABP9Y149_9FUNG</name>
<dbReference type="PROSITE" id="PS50181">
    <property type="entry name" value="FBOX"/>
    <property type="match status" value="1"/>
</dbReference>
<sequence length="128" mass="15191">MFINMRDLPLQIFKEIFRYLEQKDLQTCYFVCKSWYDMAIPLNWGQATLQNSKIAPAKSYLHHLDHSQYFKYGHLITKLNITDKKKSSQEISYKFSKPELLALLSRLPNLNEIDISSTSDVQEYRNFC</sequence>
<reference evidence="2 3" key="1">
    <citation type="submission" date="2024-04" db="EMBL/GenBank/DDBJ databases">
        <title>genome sequences of Mucor flavus KT1a and Helicostylum pulchrum KT1b strains isolation_sourced from the surface of a dry-aged beef.</title>
        <authorList>
            <person name="Toyotome T."/>
            <person name="Hosono M."/>
            <person name="Torimaru M."/>
            <person name="Fukuda K."/>
            <person name="Mikami N."/>
        </authorList>
    </citation>
    <scope>NUCLEOTIDE SEQUENCE [LARGE SCALE GENOMIC DNA]</scope>
    <source>
        <strain evidence="2 3">KT1b</strain>
    </source>
</reference>
<dbReference type="SUPFAM" id="SSF81383">
    <property type="entry name" value="F-box domain"/>
    <property type="match status" value="1"/>
</dbReference>